<dbReference type="InterPro" id="IPR043149">
    <property type="entry name" value="TagF_N"/>
</dbReference>
<evidence type="ECO:0000313" key="9">
    <source>
        <dbReference type="Proteomes" id="UP000517523"/>
    </source>
</evidence>
<name>A0A839U0E2_9BACL</name>
<dbReference type="PANTHER" id="PTHR37316">
    <property type="entry name" value="TEICHOIC ACID GLYCEROL-PHOSPHATE PRIMASE"/>
    <property type="match status" value="1"/>
</dbReference>
<dbReference type="GO" id="GO:0019350">
    <property type="term" value="P:teichoic acid biosynthetic process"/>
    <property type="evidence" value="ECO:0007669"/>
    <property type="project" value="UniProtKB-KW"/>
</dbReference>
<evidence type="ECO:0000256" key="1">
    <source>
        <dbReference type="ARBA" id="ARBA00004202"/>
    </source>
</evidence>
<dbReference type="SUPFAM" id="SSF53756">
    <property type="entry name" value="UDP-Glycosyltransferase/glycogen phosphorylase"/>
    <property type="match status" value="2"/>
</dbReference>
<dbReference type="EC" id="2.7.8.12" evidence="8"/>
<evidence type="ECO:0000256" key="5">
    <source>
        <dbReference type="ARBA" id="ARBA00022944"/>
    </source>
</evidence>
<evidence type="ECO:0000256" key="6">
    <source>
        <dbReference type="ARBA" id="ARBA00023136"/>
    </source>
</evidence>
<protein>
    <submittedName>
        <fullName evidence="8">CDP-glycerol glycerophosphotransferase</fullName>
        <ecNumber evidence="8">2.7.8.12</ecNumber>
    </submittedName>
</protein>
<proteinExistence type="inferred from homology"/>
<dbReference type="InterPro" id="IPR001296">
    <property type="entry name" value="Glyco_trans_1"/>
</dbReference>
<dbReference type="Gene3D" id="3.40.50.11820">
    <property type="match status" value="1"/>
</dbReference>
<dbReference type="Gene3D" id="3.40.50.12580">
    <property type="match status" value="1"/>
</dbReference>
<comment type="caution">
    <text evidence="8">The sequence shown here is derived from an EMBL/GenBank/DDBJ whole genome shotgun (WGS) entry which is preliminary data.</text>
</comment>
<dbReference type="PANTHER" id="PTHR37316:SF3">
    <property type="entry name" value="TEICHOIC ACID GLYCEROL-PHOSPHATE TRANSFERASE"/>
    <property type="match status" value="1"/>
</dbReference>
<dbReference type="RefSeq" id="WP_221224123.1">
    <property type="nucleotide sequence ID" value="NZ_JACHXJ010000005.1"/>
</dbReference>
<accession>A0A839U0E2</accession>
<keyword evidence="6" id="KW-0472">Membrane</keyword>
<evidence type="ECO:0000256" key="3">
    <source>
        <dbReference type="ARBA" id="ARBA00022475"/>
    </source>
</evidence>
<dbReference type="Proteomes" id="UP000517523">
    <property type="component" value="Unassembled WGS sequence"/>
</dbReference>
<dbReference type="AlphaFoldDB" id="A0A839U0E2"/>
<evidence type="ECO:0000313" key="8">
    <source>
        <dbReference type="EMBL" id="MBB3130939.1"/>
    </source>
</evidence>
<dbReference type="EMBL" id="JACHXJ010000005">
    <property type="protein sequence ID" value="MBB3130939.1"/>
    <property type="molecule type" value="Genomic_DNA"/>
</dbReference>
<comment type="similarity">
    <text evidence="2">Belongs to the CDP-glycerol glycerophosphotransferase family.</text>
</comment>
<evidence type="ECO:0000256" key="2">
    <source>
        <dbReference type="ARBA" id="ARBA00010488"/>
    </source>
</evidence>
<dbReference type="Pfam" id="PF04464">
    <property type="entry name" value="Glyphos_transf"/>
    <property type="match status" value="1"/>
</dbReference>
<keyword evidence="5" id="KW-0777">Teichoic acid biosynthesis</keyword>
<dbReference type="InterPro" id="IPR043148">
    <property type="entry name" value="TagF_C"/>
</dbReference>
<evidence type="ECO:0000259" key="7">
    <source>
        <dbReference type="Pfam" id="PF00534"/>
    </source>
</evidence>
<organism evidence="8 9">
    <name type="scientific">Paenibacillus rhizosphaerae</name>
    <dbReference type="NCBI Taxonomy" id="297318"/>
    <lineage>
        <taxon>Bacteria</taxon>
        <taxon>Bacillati</taxon>
        <taxon>Bacillota</taxon>
        <taxon>Bacilli</taxon>
        <taxon>Bacillales</taxon>
        <taxon>Paenibacillaceae</taxon>
        <taxon>Paenibacillus</taxon>
    </lineage>
</organism>
<feature type="domain" description="Glycosyl transferase family 1" evidence="7">
    <location>
        <begin position="669"/>
        <end position="805"/>
    </location>
</feature>
<comment type="subcellular location">
    <subcellularLocation>
        <location evidence="1">Cell membrane</location>
        <topology evidence="1">Peripheral membrane protein</topology>
    </subcellularLocation>
</comment>
<dbReference type="GO" id="GO:0047355">
    <property type="term" value="F:CDP-glycerol glycerophosphotransferase activity"/>
    <property type="evidence" value="ECO:0007669"/>
    <property type="project" value="UniProtKB-EC"/>
</dbReference>
<evidence type="ECO:0000256" key="4">
    <source>
        <dbReference type="ARBA" id="ARBA00022679"/>
    </source>
</evidence>
<dbReference type="Gene3D" id="3.40.50.2000">
    <property type="entry name" value="Glycogen Phosphorylase B"/>
    <property type="match status" value="2"/>
</dbReference>
<reference evidence="8 9" key="1">
    <citation type="submission" date="2020-08" db="EMBL/GenBank/DDBJ databases">
        <title>Genomic Encyclopedia of Type Strains, Phase III (KMG-III): the genomes of soil and plant-associated and newly described type strains.</title>
        <authorList>
            <person name="Whitman W."/>
        </authorList>
    </citation>
    <scope>NUCLEOTIDE SEQUENCE [LARGE SCALE GENOMIC DNA]</scope>
    <source>
        <strain evidence="8 9">CECT 5831</strain>
    </source>
</reference>
<dbReference type="InterPro" id="IPR051612">
    <property type="entry name" value="Teichoic_Acid_Biosynth"/>
</dbReference>
<dbReference type="InterPro" id="IPR007554">
    <property type="entry name" value="Glycerophosphate_synth"/>
</dbReference>
<dbReference type="GO" id="GO:0005886">
    <property type="term" value="C:plasma membrane"/>
    <property type="evidence" value="ECO:0007669"/>
    <property type="project" value="UniProtKB-SubCell"/>
</dbReference>
<dbReference type="Pfam" id="PF00534">
    <property type="entry name" value="Glycos_transf_1"/>
    <property type="match status" value="1"/>
</dbReference>
<keyword evidence="3" id="KW-1003">Cell membrane</keyword>
<dbReference type="CDD" id="cd03811">
    <property type="entry name" value="GT4_GT28_WabH-like"/>
    <property type="match status" value="1"/>
</dbReference>
<sequence length="835" mass="96684">MSLIKKSIKYLLKPIISFAKDSNFRRRLLYSYYFERVKIRNNVVFYESYHGKSMNDNPYAIFSNLINNPRFSGFIHVWALNENNPYSDAYRENKNVIFVKVGSRPYLKYLTSAKYLINNVTFPTYFQKRSEQIYLNTWHGTPLKTLGKDMGGEIGQHKNIQRNFLQADYILSPNRFTSNVLIESHDLKGIYPGIIVEEGYPRIDLTFRKMNPFIKSYLSKIFGEDISRKKIVLYAPTWRGEVGKTQNKVDEIKKYILAIKSSLPEDFILILKVHTLVYKFIKNDTELQGICIPDWLDTNELLAATDVLITDYSSIFFDFLVTDKPIIFFMYDKEEYLQSRGLYIKESELPGPICTEIEELGDVLNQIEEVGNTFKEQYLSFKLKFCRHEDGEVSNRIAQVIVGDLHNINYFKVDDHKQNILMYCGGFLNNGITSSVINLLNNIDYDKYNVAIVDKGKYDNISTLNLLKINNQAKRFYRVGSMNATLLEVYRNMIIQKLGIKSKFHELLVPRKLYKREISRLFGNSKFDIVIDFSGYVPFWSSLFSFGDFSRKVIYQHNDMLAELNKKVNGVYKHRINLNVVFSLYKYFDKIVSVSEHTKNLNALNLNLPREKVATVNNSIDYTKIINESKERTAFEYDNTSFFINKFELSGGRLSFSGFQIPTSEHINFVNMGRMSPEKDQEKLIFAFSNVLEKFSNAKLYIIGSGILEKKLKKLVNQLNIKDHVIFTGQLENPFALIKMCDCFVLSSNHEGQPMVLLETLVLNKPIVSTDIPGSRSVLEGGFGELVENSIDGIANGMIKYLEGNMEFKSFDFVEYNNKAMEMFYTEVCGFSPNK</sequence>
<keyword evidence="4 8" id="KW-0808">Transferase</keyword>
<gene>
    <name evidence="8" type="ORF">FHS19_005658</name>
</gene>
<dbReference type="GO" id="GO:0016757">
    <property type="term" value="F:glycosyltransferase activity"/>
    <property type="evidence" value="ECO:0007669"/>
    <property type="project" value="InterPro"/>
</dbReference>